<dbReference type="EMBL" id="CP144690">
    <property type="protein sequence ID" value="WVY90422.1"/>
    <property type="molecule type" value="Genomic_DNA"/>
</dbReference>
<dbReference type="InterPro" id="IPR054722">
    <property type="entry name" value="PolX-like_BBD"/>
</dbReference>
<dbReference type="SUPFAM" id="SSF53098">
    <property type="entry name" value="Ribonuclease H-like"/>
    <property type="match status" value="1"/>
</dbReference>
<dbReference type="Pfam" id="PF13976">
    <property type="entry name" value="gag_pre-integrs"/>
    <property type="match status" value="1"/>
</dbReference>
<dbReference type="InterPro" id="IPR025724">
    <property type="entry name" value="GAG-pre-integrase_dom"/>
</dbReference>
<dbReference type="Gene3D" id="3.30.420.10">
    <property type="entry name" value="Ribonuclease H-like superfamily/Ribonuclease H"/>
    <property type="match status" value="1"/>
</dbReference>
<name>A0AAQ3MG78_VIGMU</name>
<dbReference type="InterPro" id="IPR039537">
    <property type="entry name" value="Retrotran_Ty1/copia-like"/>
</dbReference>
<dbReference type="AlphaFoldDB" id="A0AAQ3MG78"/>
<dbReference type="Pfam" id="PF22936">
    <property type="entry name" value="Pol_BBD"/>
    <property type="match status" value="1"/>
</dbReference>
<dbReference type="GO" id="GO:0015074">
    <property type="term" value="P:DNA integration"/>
    <property type="evidence" value="ECO:0007669"/>
    <property type="project" value="InterPro"/>
</dbReference>
<evidence type="ECO:0000256" key="1">
    <source>
        <dbReference type="ARBA" id="ARBA00022670"/>
    </source>
</evidence>
<organism evidence="3 4">
    <name type="scientific">Vigna mungo</name>
    <name type="common">Black gram</name>
    <name type="synonym">Phaseolus mungo</name>
    <dbReference type="NCBI Taxonomy" id="3915"/>
    <lineage>
        <taxon>Eukaryota</taxon>
        <taxon>Viridiplantae</taxon>
        <taxon>Streptophyta</taxon>
        <taxon>Embryophyta</taxon>
        <taxon>Tracheophyta</taxon>
        <taxon>Spermatophyta</taxon>
        <taxon>Magnoliopsida</taxon>
        <taxon>eudicotyledons</taxon>
        <taxon>Gunneridae</taxon>
        <taxon>Pentapetalae</taxon>
        <taxon>rosids</taxon>
        <taxon>fabids</taxon>
        <taxon>Fabales</taxon>
        <taxon>Fabaceae</taxon>
        <taxon>Papilionoideae</taxon>
        <taxon>50 kb inversion clade</taxon>
        <taxon>NPAAA clade</taxon>
        <taxon>indigoferoid/millettioid clade</taxon>
        <taxon>Phaseoleae</taxon>
        <taxon>Vigna</taxon>
    </lineage>
</organism>
<dbReference type="PROSITE" id="PS50994">
    <property type="entry name" value="INTEGRASE"/>
    <property type="match status" value="1"/>
</dbReference>
<accession>A0AAQ3MG78</accession>
<dbReference type="Proteomes" id="UP001374535">
    <property type="component" value="Chromosome 11"/>
</dbReference>
<dbReference type="GO" id="GO:0006508">
    <property type="term" value="P:proteolysis"/>
    <property type="evidence" value="ECO:0007669"/>
    <property type="project" value="UniProtKB-KW"/>
</dbReference>
<gene>
    <name evidence="3" type="ORF">V8G54_035936</name>
</gene>
<keyword evidence="1" id="KW-0378">Hydrolase</keyword>
<evidence type="ECO:0000313" key="3">
    <source>
        <dbReference type="EMBL" id="WVY90422.1"/>
    </source>
</evidence>
<proteinExistence type="predicted"/>
<protein>
    <recommendedName>
        <fullName evidence="2">Integrase catalytic domain-containing protein</fullName>
    </recommendedName>
</protein>
<dbReference type="GO" id="GO:0008233">
    <property type="term" value="F:peptidase activity"/>
    <property type="evidence" value="ECO:0007669"/>
    <property type="project" value="UniProtKB-KW"/>
</dbReference>
<dbReference type="PANTHER" id="PTHR42648">
    <property type="entry name" value="TRANSPOSASE, PUTATIVE-RELATED"/>
    <property type="match status" value="1"/>
</dbReference>
<dbReference type="PANTHER" id="PTHR42648:SF18">
    <property type="entry name" value="RETROTRANSPOSON, UNCLASSIFIED-LIKE PROTEIN"/>
    <property type="match status" value="1"/>
</dbReference>
<reference evidence="3 4" key="1">
    <citation type="journal article" date="2023" name="Life. Sci Alliance">
        <title>Evolutionary insights into 3D genome organization and epigenetic landscape of Vigna mungo.</title>
        <authorList>
            <person name="Junaid A."/>
            <person name="Singh B."/>
            <person name="Bhatia S."/>
        </authorList>
    </citation>
    <scope>NUCLEOTIDE SEQUENCE [LARGE SCALE GENOMIC DNA]</scope>
    <source>
        <strain evidence="3">Urdbean</strain>
    </source>
</reference>
<keyword evidence="1" id="KW-0645">Protease</keyword>
<dbReference type="InterPro" id="IPR001584">
    <property type="entry name" value="Integrase_cat-core"/>
</dbReference>
<evidence type="ECO:0000259" key="2">
    <source>
        <dbReference type="PROSITE" id="PS50994"/>
    </source>
</evidence>
<dbReference type="GO" id="GO:0003676">
    <property type="term" value="F:nucleic acid binding"/>
    <property type="evidence" value="ECO:0007669"/>
    <property type="project" value="InterPro"/>
</dbReference>
<evidence type="ECO:0000313" key="4">
    <source>
        <dbReference type="Proteomes" id="UP001374535"/>
    </source>
</evidence>
<dbReference type="InterPro" id="IPR036397">
    <property type="entry name" value="RNaseH_sf"/>
</dbReference>
<keyword evidence="4" id="KW-1185">Reference proteome</keyword>
<dbReference type="InterPro" id="IPR012337">
    <property type="entry name" value="RNaseH-like_sf"/>
</dbReference>
<feature type="domain" description="Integrase catalytic" evidence="2">
    <location>
        <begin position="133"/>
        <end position="221"/>
    </location>
</feature>
<sequence>MHNVLYVPTMKSNLLSLGQLLEKGYTMMMQKKHIEVFDEKQRLVLKAPLACNRTFKVSLNAMEIQCLTVTSSEDEGWLWHYRYGHLNFKSLNQLKTKDLVKGVPTITAPNKICEGCAVGKQPRKEFKKTLNKRAKQPLEVVYSDVCGSIDVQTLGGNKYFLLFVNEYTRKMWIYLLKEKKKVYSYFCKFCCMVERQITLKIKILRTDGSGEFNSKEMNEFC</sequence>